<gene>
    <name evidence="2" type="ORF">CC80DRAFT_495806</name>
</gene>
<proteinExistence type="predicted"/>
<dbReference type="EMBL" id="ML977014">
    <property type="protein sequence ID" value="KAF1951930.1"/>
    <property type="molecule type" value="Genomic_DNA"/>
</dbReference>
<accession>A0A6A5TIE6</accession>
<name>A0A6A5TIE6_9PLEO</name>
<keyword evidence="3" id="KW-1185">Reference proteome</keyword>
<dbReference type="Proteomes" id="UP000800035">
    <property type="component" value="Unassembled WGS sequence"/>
</dbReference>
<sequence length="249" mass="27870">MATSEPFPTIGSVFVANSVVPASHIPKRLSEKEAKRFSTLTDGRPVFSKPMLWVVINTFARHWVCLPINTYRGQGTTKPGLAPGDHGIAYDSRGEATLLPGEDHLDAYAIVVNPRKQTMIDPASRIDFSKPSSIDKYQQMSEIGMIDHSHLQAFQEHFLRVHTTSATHEYENTYTGESILSASCNRAVVDSVLLDMDKDDAVQPVALTVRKEYTYIWFCCSCGLSSLAYWPLCSIIVCWESYEWELDNG</sequence>
<dbReference type="InterPro" id="IPR046497">
    <property type="entry name" value="DUF6590"/>
</dbReference>
<dbReference type="AlphaFoldDB" id="A0A6A5TIE6"/>
<evidence type="ECO:0000313" key="2">
    <source>
        <dbReference type="EMBL" id="KAF1951930.1"/>
    </source>
</evidence>
<dbReference type="Pfam" id="PF20233">
    <property type="entry name" value="DUF6590"/>
    <property type="match status" value="1"/>
</dbReference>
<evidence type="ECO:0000259" key="1">
    <source>
        <dbReference type="Pfam" id="PF20233"/>
    </source>
</evidence>
<organism evidence="2 3">
    <name type="scientific">Byssothecium circinans</name>
    <dbReference type="NCBI Taxonomy" id="147558"/>
    <lineage>
        <taxon>Eukaryota</taxon>
        <taxon>Fungi</taxon>
        <taxon>Dikarya</taxon>
        <taxon>Ascomycota</taxon>
        <taxon>Pezizomycotina</taxon>
        <taxon>Dothideomycetes</taxon>
        <taxon>Pleosporomycetidae</taxon>
        <taxon>Pleosporales</taxon>
        <taxon>Massarineae</taxon>
        <taxon>Massarinaceae</taxon>
        <taxon>Byssothecium</taxon>
    </lineage>
</organism>
<reference evidence="2" key="1">
    <citation type="journal article" date="2020" name="Stud. Mycol.">
        <title>101 Dothideomycetes genomes: a test case for predicting lifestyles and emergence of pathogens.</title>
        <authorList>
            <person name="Haridas S."/>
            <person name="Albert R."/>
            <person name="Binder M."/>
            <person name="Bloem J."/>
            <person name="Labutti K."/>
            <person name="Salamov A."/>
            <person name="Andreopoulos B."/>
            <person name="Baker S."/>
            <person name="Barry K."/>
            <person name="Bills G."/>
            <person name="Bluhm B."/>
            <person name="Cannon C."/>
            <person name="Castanera R."/>
            <person name="Culley D."/>
            <person name="Daum C."/>
            <person name="Ezra D."/>
            <person name="Gonzalez J."/>
            <person name="Henrissat B."/>
            <person name="Kuo A."/>
            <person name="Liang C."/>
            <person name="Lipzen A."/>
            <person name="Lutzoni F."/>
            <person name="Magnuson J."/>
            <person name="Mondo S."/>
            <person name="Nolan M."/>
            <person name="Ohm R."/>
            <person name="Pangilinan J."/>
            <person name="Park H.-J."/>
            <person name="Ramirez L."/>
            <person name="Alfaro M."/>
            <person name="Sun H."/>
            <person name="Tritt A."/>
            <person name="Yoshinaga Y."/>
            <person name="Zwiers L.-H."/>
            <person name="Turgeon B."/>
            <person name="Goodwin S."/>
            <person name="Spatafora J."/>
            <person name="Crous P."/>
            <person name="Grigoriev I."/>
        </authorList>
    </citation>
    <scope>NUCLEOTIDE SEQUENCE</scope>
    <source>
        <strain evidence="2">CBS 675.92</strain>
    </source>
</reference>
<feature type="domain" description="DUF6590" evidence="1">
    <location>
        <begin position="10"/>
        <end position="155"/>
    </location>
</feature>
<dbReference type="OrthoDB" id="3559580at2759"/>
<evidence type="ECO:0000313" key="3">
    <source>
        <dbReference type="Proteomes" id="UP000800035"/>
    </source>
</evidence>
<protein>
    <recommendedName>
        <fullName evidence="1">DUF6590 domain-containing protein</fullName>
    </recommendedName>
</protein>